<dbReference type="SUPFAM" id="SSF141322">
    <property type="entry name" value="NfeD domain-like"/>
    <property type="match status" value="1"/>
</dbReference>
<feature type="domain" description="NfeD integral membrane" evidence="8">
    <location>
        <begin position="296"/>
        <end position="413"/>
    </location>
</feature>
<dbReference type="FunFam" id="3.90.226.10:FF:000089">
    <property type="entry name" value="Membrane-bound serine protease"/>
    <property type="match status" value="1"/>
</dbReference>
<feature type="domain" description="NfeD1b N-terminal" evidence="9">
    <location>
        <begin position="78"/>
        <end position="170"/>
    </location>
</feature>
<dbReference type="InterPro" id="IPR052165">
    <property type="entry name" value="Membrane_assoc_protease"/>
</dbReference>
<evidence type="ECO:0000256" key="2">
    <source>
        <dbReference type="ARBA" id="ARBA00022692"/>
    </source>
</evidence>
<evidence type="ECO:0000256" key="5">
    <source>
        <dbReference type="SAM" id="MobiDB-lite"/>
    </source>
</evidence>
<dbReference type="CDD" id="cd07020">
    <property type="entry name" value="Clp_protease_NfeD_1"/>
    <property type="match status" value="1"/>
</dbReference>
<evidence type="ECO:0000259" key="7">
    <source>
        <dbReference type="Pfam" id="PF01957"/>
    </source>
</evidence>
<evidence type="ECO:0000313" key="11">
    <source>
        <dbReference type="Proteomes" id="UP000006377"/>
    </source>
</evidence>
<dbReference type="STRING" id="402881.Plav_1515"/>
<dbReference type="InterPro" id="IPR012340">
    <property type="entry name" value="NA-bd_OB-fold"/>
</dbReference>
<keyword evidence="11" id="KW-1185">Reference proteome</keyword>
<gene>
    <name evidence="10" type="ordered locus">Plav_1515</name>
</gene>
<dbReference type="GO" id="GO:0016020">
    <property type="term" value="C:membrane"/>
    <property type="evidence" value="ECO:0007669"/>
    <property type="project" value="UniProtKB-SubCell"/>
</dbReference>
<name>A7HTA1_PARL1</name>
<evidence type="ECO:0000259" key="8">
    <source>
        <dbReference type="Pfam" id="PF24961"/>
    </source>
</evidence>
<dbReference type="InterPro" id="IPR056739">
    <property type="entry name" value="NfeD_membrane"/>
</dbReference>
<keyword evidence="3 6" id="KW-1133">Transmembrane helix</keyword>
<organism evidence="10 11">
    <name type="scientific">Parvibaculum lavamentivorans (strain DS-1 / DSM 13023 / NCIMB 13966)</name>
    <dbReference type="NCBI Taxonomy" id="402881"/>
    <lineage>
        <taxon>Bacteria</taxon>
        <taxon>Pseudomonadati</taxon>
        <taxon>Pseudomonadota</taxon>
        <taxon>Alphaproteobacteria</taxon>
        <taxon>Hyphomicrobiales</taxon>
        <taxon>Parvibaculaceae</taxon>
        <taxon>Parvibaculum</taxon>
    </lineage>
</organism>
<accession>A7HTA1</accession>
<dbReference type="Pfam" id="PF25145">
    <property type="entry name" value="NfeD1b_N"/>
    <property type="match status" value="1"/>
</dbReference>
<dbReference type="SUPFAM" id="SSF52096">
    <property type="entry name" value="ClpP/crotonase"/>
    <property type="match status" value="1"/>
</dbReference>
<dbReference type="InterPro" id="IPR002810">
    <property type="entry name" value="NfeD-like_C"/>
</dbReference>
<dbReference type="Proteomes" id="UP000006377">
    <property type="component" value="Chromosome"/>
</dbReference>
<keyword evidence="4 6" id="KW-0472">Membrane</keyword>
<evidence type="ECO:0000313" key="10">
    <source>
        <dbReference type="EMBL" id="ABS63134.1"/>
    </source>
</evidence>
<dbReference type="EMBL" id="CP000774">
    <property type="protein sequence ID" value="ABS63134.1"/>
    <property type="molecule type" value="Genomic_DNA"/>
</dbReference>
<feature type="transmembrane region" description="Helical" evidence="6">
    <location>
        <begin position="341"/>
        <end position="358"/>
    </location>
</feature>
<dbReference type="InterPro" id="IPR056738">
    <property type="entry name" value="NfeD1b_N"/>
</dbReference>
<reference evidence="10 11" key="1">
    <citation type="journal article" date="2011" name="Stand. Genomic Sci.">
        <title>Complete genome sequence of Parvibaculum lavamentivorans type strain (DS-1(T)).</title>
        <authorList>
            <person name="Schleheck D."/>
            <person name="Weiss M."/>
            <person name="Pitluck S."/>
            <person name="Bruce D."/>
            <person name="Land M.L."/>
            <person name="Han S."/>
            <person name="Saunders E."/>
            <person name="Tapia R."/>
            <person name="Detter C."/>
            <person name="Brettin T."/>
            <person name="Han J."/>
            <person name="Woyke T."/>
            <person name="Goodwin L."/>
            <person name="Pennacchio L."/>
            <person name="Nolan M."/>
            <person name="Cook A.M."/>
            <person name="Kjelleberg S."/>
            <person name="Thomas T."/>
        </authorList>
    </citation>
    <scope>NUCLEOTIDE SEQUENCE [LARGE SCALE GENOMIC DNA]</scope>
    <source>
        <strain evidence="11">DS-1 / DSM 13023 / NCIMB 13966</strain>
    </source>
</reference>
<feature type="transmembrane region" description="Helical" evidence="6">
    <location>
        <begin position="288"/>
        <end position="310"/>
    </location>
</feature>
<dbReference type="Gene3D" id="3.90.226.10">
    <property type="entry name" value="2-enoyl-CoA Hydratase, Chain A, domain 1"/>
    <property type="match status" value="1"/>
</dbReference>
<dbReference type="HOGENOM" id="CLU_024619_1_0_5"/>
<dbReference type="Pfam" id="PF24961">
    <property type="entry name" value="NfeD_membrane"/>
    <property type="match status" value="1"/>
</dbReference>
<feature type="domain" description="NfeD-like C-terminal" evidence="7">
    <location>
        <begin position="429"/>
        <end position="481"/>
    </location>
</feature>
<protein>
    <submittedName>
        <fullName evidence="10">Uncharacterized protein</fullName>
    </submittedName>
</protein>
<dbReference type="KEGG" id="pla:Plav_1515"/>
<feature type="transmembrane region" description="Helical" evidence="6">
    <location>
        <begin position="317"/>
        <end position="335"/>
    </location>
</feature>
<feature type="region of interest" description="Disordered" evidence="5">
    <location>
        <begin position="165"/>
        <end position="191"/>
    </location>
</feature>
<evidence type="ECO:0000256" key="4">
    <source>
        <dbReference type="ARBA" id="ARBA00023136"/>
    </source>
</evidence>
<dbReference type="InterPro" id="IPR029045">
    <property type="entry name" value="ClpP/crotonase-like_dom_sf"/>
</dbReference>
<dbReference type="Gene3D" id="2.40.50.140">
    <property type="entry name" value="Nucleic acid-binding proteins"/>
    <property type="match status" value="1"/>
</dbReference>
<comment type="subcellular location">
    <subcellularLocation>
        <location evidence="1">Membrane</location>
        <topology evidence="1">Multi-pass membrane protein</topology>
    </subcellularLocation>
</comment>
<dbReference type="PANTHER" id="PTHR33507">
    <property type="entry name" value="INNER MEMBRANE PROTEIN YBBJ"/>
    <property type="match status" value="1"/>
</dbReference>
<feature type="transmembrane region" description="Helical" evidence="6">
    <location>
        <begin position="396"/>
        <end position="417"/>
    </location>
</feature>
<evidence type="ECO:0000256" key="6">
    <source>
        <dbReference type="SAM" id="Phobius"/>
    </source>
</evidence>
<feature type="transmembrane region" description="Helical" evidence="6">
    <location>
        <begin position="365"/>
        <end position="384"/>
    </location>
</feature>
<keyword evidence="2 6" id="KW-0812">Transmembrane</keyword>
<dbReference type="eggNOG" id="COG1030">
    <property type="taxonomic scope" value="Bacteria"/>
</dbReference>
<evidence type="ECO:0000256" key="3">
    <source>
        <dbReference type="ARBA" id="ARBA00022989"/>
    </source>
</evidence>
<dbReference type="PANTHER" id="PTHR33507:SF4">
    <property type="entry name" value="NODULATION COMPETITIVENESS PROTEIN NFED"/>
    <property type="match status" value="1"/>
</dbReference>
<proteinExistence type="predicted"/>
<evidence type="ECO:0000259" key="9">
    <source>
        <dbReference type="Pfam" id="PF25145"/>
    </source>
</evidence>
<dbReference type="Pfam" id="PF01957">
    <property type="entry name" value="NfeD"/>
    <property type="match status" value="1"/>
</dbReference>
<sequence>MAIAAVLWQTGESDENKAGDNPGRSAMPLRLRLFFFTLLAICGAALPLAGQDAVEPAAAEAEAPLAIVATVTGAIGPATAKQISDAIEAAEEREADVLIIRIDTPGGLVSSTRDIVSDILASEVPVAGYVWPAGGHAASAGTYIVYATNVAAMAPGTNIGAATPVSMGGGGMPGAPEETPEDGAEKPAPSNDQALAKKATNDAVALITGLAERHGRNAEWAEEAVREGVSIGARAALEQGVVEIVATDLDDLLAQMDGRETETAAGPRTLRTAGAQIEHVEPGFMTQVLAIISNPNVAFLLMMIGVYGIIFELSNPGSIGPGILGAICLLLGLYALNELPLDYAGLALILLGIGLMAAEAFTPAFGALGAGGLIAFIFGSAILIDSDSPEFQLSWWTIGGTGIASAILIAVIIGYALRAMGRPVVTGKEEMTGAEARVLEWAEGEGWVHVHGERWHARGPLSLAPQSLVRVEEMDGLTLVVSEARG</sequence>
<evidence type="ECO:0000256" key="1">
    <source>
        <dbReference type="ARBA" id="ARBA00004141"/>
    </source>
</evidence>
<dbReference type="AlphaFoldDB" id="A7HTA1"/>